<proteinExistence type="predicted"/>
<dbReference type="STRING" id="1077936.SAMN05421545_0143"/>
<gene>
    <name evidence="1" type="ORF">SAMN05421545_0143</name>
</gene>
<accession>A0A1N6T6K2</accession>
<dbReference type="AlphaFoldDB" id="A0A1N6T6K2"/>
<evidence type="ECO:0000313" key="1">
    <source>
        <dbReference type="EMBL" id="SIQ48894.1"/>
    </source>
</evidence>
<dbReference type="EMBL" id="FTNM01000001">
    <property type="protein sequence ID" value="SIQ48894.1"/>
    <property type="molecule type" value="Genomic_DNA"/>
</dbReference>
<keyword evidence="2" id="KW-1185">Reference proteome</keyword>
<name>A0A1N6T6K2_9BACT</name>
<organism evidence="1 2">
    <name type="scientific">Pontibacter lucknowensis</name>
    <dbReference type="NCBI Taxonomy" id="1077936"/>
    <lineage>
        <taxon>Bacteria</taxon>
        <taxon>Pseudomonadati</taxon>
        <taxon>Bacteroidota</taxon>
        <taxon>Cytophagia</taxon>
        <taxon>Cytophagales</taxon>
        <taxon>Hymenobacteraceae</taxon>
        <taxon>Pontibacter</taxon>
    </lineage>
</organism>
<dbReference type="Proteomes" id="UP000185924">
    <property type="component" value="Unassembled WGS sequence"/>
</dbReference>
<evidence type="ECO:0000313" key="2">
    <source>
        <dbReference type="Proteomes" id="UP000185924"/>
    </source>
</evidence>
<reference evidence="2" key="1">
    <citation type="submission" date="2017-01" db="EMBL/GenBank/DDBJ databases">
        <authorList>
            <person name="Varghese N."/>
            <person name="Submissions S."/>
        </authorList>
    </citation>
    <scope>NUCLEOTIDE SEQUENCE [LARGE SCALE GENOMIC DNA]</scope>
    <source>
        <strain evidence="2">DM9</strain>
    </source>
</reference>
<sequence length="163" mass="18078">MEAVRGAGPAPIKGEGASFNVSELMVSSQDTIVKGQDSTKVAYVREDDPKMKKKAPTVKKTRISYKRDVQRASLSKQSAEGNMIDVIVMQSGRVLRNLEDVQLAGSSGNQLASQNFVGFENMVIPFEGTVRFRASNQMGTATYDREVRFTIMEQGRWVLRIDL</sequence>
<protein>
    <submittedName>
        <fullName evidence="1">Uncharacterized protein</fullName>
    </submittedName>
</protein>